<sequence>ARSASSSETNQCFWASWREVATIFAQRAVARGMARAIRVFGSLGEHQREIATIDEFGDSEATCQKALLLSNKVAQ</sequence>
<evidence type="ECO:0000313" key="2">
    <source>
        <dbReference type="Proteomes" id="UP000265520"/>
    </source>
</evidence>
<dbReference type="EMBL" id="LXQA010175623">
    <property type="protein sequence ID" value="MCI29886.1"/>
    <property type="molecule type" value="Genomic_DNA"/>
</dbReference>
<feature type="non-terminal residue" evidence="1">
    <location>
        <position position="1"/>
    </location>
</feature>
<organism evidence="1 2">
    <name type="scientific">Trifolium medium</name>
    <dbReference type="NCBI Taxonomy" id="97028"/>
    <lineage>
        <taxon>Eukaryota</taxon>
        <taxon>Viridiplantae</taxon>
        <taxon>Streptophyta</taxon>
        <taxon>Embryophyta</taxon>
        <taxon>Tracheophyta</taxon>
        <taxon>Spermatophyta</taxon>
        <taxon>Magnoliopsida</taxon>
        <taxon>eudicotyledons</taxon>
        <taxon>Gunneridae</taxon>
        <taxon>Pentapetalae</taxon>
        <taxon>rosids</taxon>
        <taxon>fabids</taxon>
        <taxon>Fabales</taxon>
        <taxon>Fabaceae</taxon>
        <taxon>Papilionoideae</taxon>
        <taxon>50 kb inversion clade</taxon>
        <taxon>NPAAA clade</taxon>
        <taxon>Hologalegina</taxon>
        <taxon>IRL clade</taxon>
        <taxon>Trifolieae</taxon>
        <taxon>Trifolium</taxon>
    </lineage>
</organism>
<comment type="caution">
    <text evidence="1">The sequence shown here is derived from an EMBL/GenBank/DDBJ whole genome shotgun (WGS) entry which is preliminary data.</text>
</comment>
<proteinExistence type="predicted"/>
<dbReference type="Proteomes" id="UP000265520">
    <property type="component" value="Unassembled WGS sequence"/>
</dbReference>
<accession>A0A392R226</accession>
<name>A0A392R226_9FABA</name>
<keyword evidence="2" id="KW-1185">Reference proteome</keyword>
<reference evidence="1 2" key="1">
    <citation type="journal article" date="2018" name="Front. Plant Sci.">
        <title>Red Clover (Trifolium pratense) and Zigzag Clover (T. medium) - A Picture of Genomic Similarities and Differences.</title>
        <authorList>
            <person name="Dluhosova J."/>
            <person name="Istvanek J."/>
            <person name="Nedelnik J."/>
            <person name="Repkova J."/>
        </authorList>
    </citation>
    <scope>NUCLEOTIDE SEQUENCE [LARGE SCALE GENOMIC DNA]</scope>
    <source>
        <strain evidence="2">cv. 10/8</strain>
        <tissue evidence="1">Leaf</tissue>
    </source>
</reference>
<protein>
    <submittedName>
        <fullName evidence="1">Uncharacterized protein</fullName>
    </submittedName>
</protein>
<evidence type="ECO:0000313" key="1">
    <source>
        <dbReference type="EMBL" id="MCI29886.1"/>
    </source>
</evidence>
<dbReference type="AlphaFoldDB" id="A0A392R226"/>